<comment type="function">
    <text evidence="2">Destroys radicals which are normally produced within the cells and which are toxic to biological systems. May play a role in favoring mycobacterial survival in phagocytes.</text>
</comment>
<evidence type="ECO:0000256" key="2">
    <source>
        <dbReference type="ARBA" id="ARBA00024900"/>
    </source>
</evidence>
<keyword evidence="3" id="KW-0862">Zinc</keyword>
<gene>
    <name evidence="6" type="ORF">ACFFV7_30635</name>
</gene>
<evidence type="ECO:0000313" key="6">
    <source>
        <dbReference type="EMBL" id="MFB9205586.1"/>
    </source>
</evidence>
<keyword evidence="4" id="KW-0732">Signal</keyword>
<evidence type="ECO:0000256" key="4">
    <source>
        <dbReference type="SAM" id="SignalP"/>
    </source>
</evidence>
<name>A0ABV5IM42_9ACTN</name>
<feature type="domain" description="Superoxide dismutase copper/zinc binding" evidence="5">
    <location>
        <begin position="73"/>
        <end position="207"/>
    </location>
</feature>
<sequence>MPKARTFDRMRPALSRTHLALCLALAAGVATIGAGAVADATASRQGDPRPVVIRDTRGVAVGRLSILREGFGTARVSVSVKGLTPGFHGFHIHTTGVCDPKAVDPATGQVSPFFTAGGHFDLAGGTHAGHAGDLPPLLVGKDGSGAVSVVTDRFGLRELTDADGSAVVVHALPDNLANIPTRYAPSGPDEATLRTGDAGGRTACGVIK</sequence>
<dbReference type="PROSITE" id="PS00332">
    <property type="entry name" value="SOD_CU_ZN_2"/>
    <property type="match status" value="1"/>
</dbReference>
<dbReference type="InterPro" id="IPR024134">
    <property type="entry name" value="SOD_Cu/Zn_/chaperone"/>
</dbReference>
<proteinExistence type="inferred from homology"/>
<dbReference type="Gene3D" id="2.60.40.200">
    <property type="entry name" value="Superoxide dismutase, copper/zinc binding domain"/>
    <property type="match status" value="1"/>
</dbReference>
<dbReference type="Proteomes" id="UP001589647">
    <property type="component" value="Unassembled WGS sequence"/>
</dbReference>
<feature type="signal peptide" evidence="4">
    <location>
        <begin position="1"/>
        <end position="38"/>
    </location>
</feature>
<keyword evidence="3" id="KW-0560">Oxidoreductase</keyword>
<keyword evidence="7" id="KW-1185">Reference proteome</keyword>
<comment type="catalytic activity">
    <reaction evidence="3">
        <text>2 superoxide + 2 H(+) = H2O2 + O2</text>
        <dbReference type="Rhea" id="RHEA:20696"/>
        <dbReference type="ChEBI" id="CHEBI:15378"/>
        <dbReference type="ChEBI" id="CHEBI:15379"/>
        <dbReference type="ChEBI" id="CHEBI:16240"/>
        <dbReference type="ChEBI" id="CHEBI:18421"/>
        <dbReference type="EC" id="1.15.1.1"/>
    </reaction>
</comment>
<comment type="similarity">
    <text evidence="1 3">Belongs to the Cu-Zn superoxide dismutase family.</text>
</comment>
<dbReference type="Pfam" id="PF00080">
    <property type="entry name" value="Sod_Cu"/>
    <property type="match status" value="1"/>
</dbReference>
<organism evidence="6 7">
    <name type="scientific">Nonomuraea spiralis</name>
    <dbReference type="NCBI Taxonomy" id="46182"/>
    <lineage>
        <taxon>Bacteria</taxon>
        <taxon>Bacillati</taxon>
        <taxon>Actinomycetota</taxon>
        <taxon>Actinomycetes</taxon>
        <taxon>Streptosporangiales</taxon>
        <taxon>Streptosporangiaceae</taxon>
        <taxon>Nonomuraea</taxon>
    </lineage>
</organism>
<evidence type="ECO:0000256" key="3">
    <source>
        <dbReference type="RuleBase" id="RU000393"/>
    </source>
</evidence>
<dbReference type="InterPro" id="IPR001424">
    <property type="entry name" value="SOD_Cu_Zn_dom"/>
</dbReference>
<comment type="cofactor">
    <cofactor evidence="3">
        <name>Zn(2+)</name>
        <dbReference type="ChEBI" id="CHEBI:29105"/>
    </cofactor>
    <text evidence="3">Binds 1 zinc ion per subunit.</text>
</comment>
<accession>A0ABV5IM42</accession>
<evidence type="ECO:0000259" key="5">
    <source>
        <dbReference type="Pfam" id="PF00080"/>
    </source>
</evidence>
<dbReference type="InterPro" id="IPR036423">
    <property type="entry name" value="SOD-like_Cu/Zn_dom_sf"/>
</dbReference>
<feature type="chain" id="PRO_5047302075" description="Superoxide dismutase [Cu-Zn]" evidence="4">
    <location>
        <begin position="39"/>
        <end position="208"/>
    </location>
</feature>
<dbReference type="PANTHER" id="PTHR10003">
    <property type="entry name" value="SUPEROXIDE DISMUTASE CU-ZN -RELATED"/>
    <property type="match status" value="1"/>
</dbReference>
<comment type="caution">
    <text evidence="6">The sequence shown here is derived from an EMBL/GenBank/DDBJ whole genome shotgun (WGS) entry which is preliminary data.</text>
</comment>
<evidence type="ECO:0000313" key="7">
    <source>
        <dbReference type="Proteomes" id="UP001589647"/>
    </source>
</evidence>
<dbReference type="EC" id="1.15.1.1" evidence="3"/>
<dbReference type="InterPro" id="IPR018152">
    <property type="entry name" value="SOD_Cu/Zn_BS"/>
</dbReference>
<protein>
    <recommendedName>
        <fullName evidence="3">Superoxide dismutase [Cu-Zn]</fullName>
        <ecNumber evidence="3">1.15.1.1</ecNumber>
    </recommendedName>
</protein>
<dbReference type="EMBL" id="JBHMEI010000030">
    <property type="protein sequence ID" value="MFB9205586.1"/>
    <property type="molecule type" value="Genomic_DNA"/>
</dbReference>
<reference evidence="6 7" key="1">
    <citation type="submission" date="2024-09" db="EMBL/GenBank/DDBJ databases">
        <authorList>
            <person name="Sun Q."/>
            <person name="Mori K."/>
        </authorList>
    </citation>
    <scope>NUCLEOTIDE SEQUENCE [LARGE SCALE GENOMIC DNA]</scope>
    <source>
        <strain evidence="6 7">CCM 3426</strain>
    </source>
</reference>
<dbReference type="SUPFAM" id="SSF49329">
    <property type="entry name" value="Cu,Zn superoxide dismutase-like"/>
    <property type="match status" value="1"/>
</dbReference>
<evidence type="ECO:0000256" key="1">
    <source>
        <dbReference type="ARBA" id="ARBA00010457"/>
    </source>
</evidence>
<comment type="cofactor">
    <cofactor evidence="3">
        <name>Cu cation</name>
        <dbReference type="ChEBI" id="CHEBI:23378"/>
    </cofactor>
    <text evidence="3">Binds 1 copper ion per subunit.</text>
</comment>
<keyword evidence="3" id="KW-0186">Copper</keyword>
<dbReference type="RefSeq" id="WP_221762080.1">
    <property type="nucleotide sequence ID" value="NZ_BMRC01000010.1"/>
</dbReference>
<keyword evidence="3" id="KW-0479">Metal-binding</keyword>